<gene>
    <name evidence="30" type="ORF">NDU88_008448</name>
</gene>
<evidence type="ECO:0000256" key="12">
    <source>
        <dbReference type="ARBA" id="ARBA00023180"/>
    </source>
</evidence>
<keyword evidence="10 25" id="KW-0175">Coiled coil</keyword>
<evidence type="ECO:0000256" key="16">
    <source>
        <dbReference type="ARBA" id="ARBA00075305"/>
    </source>
</evidence>
<feature type="coiled-coil region" evidence="25">
    <location>
        <begin position="1304"/>
        <end position="1366"/>
    </location>
</feature>
<feature type="disulfide bond" evidence="24">
    <location>
        <begin position="827"/>
        <end position="844"/>
    </location>
</feature>
<accession>A0AAV7NEC3</accession>
<feature type="coiled-coil region" evidence="25">
    <location>
        <begin position="1491"/>
        <end position="1567"/>
    </location>
</feature>
<feature type="disulfide bond" evidence="24">
    <location>
        <begin position="894"/>
        <end position="903"/>
    </location>
</feature>
<feature type="region of interest" description="Disordered" evidence="26">
    <location>
        <begin position="1379"/>
        <end position="1409"/>
    </location>
</feature>
<dbReference type="Proteomes" id="UP001066276">
    <property type="component" value="Chromosome 9"/>
</dbReference>
<dbReference type="FunFam" id="2.170.300.10:FF:000001">
    <property type="entry name" value="Laminin subunit beta-1"/>
    <property type="match status" value="1"/>
</dbReference>
<evidence type="ECO:0000256" key="1">
    <source>
        <dbReference type="ARBA" id="ARBA00002418"/>
    </source>
</evidence>
<dbReference type="CDD" id="cd00055">
    <property type="entry name" value="EGF_Lam"/>
    <property type="match status" value="13"/>
</dbReference>
<feature type="domain" description="Laminin EGF-like" evidence="27">
    <location>
        <begin position="1137"/>
        <end position="1184"/>
    </location>
</feature>
<comment type="subunit">
    <text evidence="14">Laminin is a complex glycoprotein, consisting of three different polypeptide chains (alpha, beta, gamma), which are bound to each other by disulfide bonds into a cross-shaped molecule comprising one long and three short arms with globules at each end. Beta-2 is a subunit of laminin-3 (laminin-121 or S-laminin), laminin-4 (laminin-221 or S-merosin), laminin-7 (laminin-321 or KS-laminin), laminin-9 (laminin-421), laminin-11 (laminin-521), laminin-14 (laminin-423) and laminin-15 (laminin-523).</text>
</comment>
<dbReference type="GO" id="GO:0070831">
    <property type="term" value="P:basement membrane assembly"/>
    <property type="evidence" value="ECO:0007669"/>
    <property type="project" value="TreeGrafter"/>
</dbReference>
<feature type="domain" description="Laminin EGF-like" evidence="27">
    <location>
        <begin position="1185"/>
        <end position="1231"/>
    </location>
</feature>
<evidence type="ECO:0000256" key="4">
    <source>
        <dbReference type="ARBA" id="ARBA00022530"/>
    </source>
</evidence>
<dbReference type="FunFam" id="2.10.25.10:FF:000011">
    <property type="entry name" value="Cadherin EGF LAG seven-pass G-type receptor"/>
    <property type="match status" value="1"/>
</dbReference>
<dbReference type="FunFam" id="2.170.300.10:FF:000004">
    <property type="entry name" value="Laminin subunit beta 1"/>
    <property type="match status" value="1"/>
</dbReference>
<dbReference type="SMART" id="SM00180">
    <property type="entry name" value="EGF_Lam"/>
    <property type="match status" value="13"/>
</dbReference>
<dbReference type="PROSITE" id="PS51117">
    <property type="entry name" value="LAMININ_NTER"/>
    <property type="match status" value="1"/>
</dbReference>
<dbReference type="PROSITE" id="PS01248">
    <property type="entry name" value="EGF_LAM_1"/>
    <property type="match status" value="6"/>
</dbReference>
<feature type="disulfide bond" evidence="24">
    <location>
        <begin position="1052"/>
        <end position="1061"/>
    </location>
</feature>
<evidence type="ECO:0000256" key="10">
    <source>
        <dbReference type="ARBA" id="ARBA00023054"/>
    </source>
</evidence>
<comment type="caution">
    <text evidence="30">The sequence shown here is derived from an EMBL/GenBank/DDBJ whole genome shotgun (WGS) entry which is preliminary data.</text>
</comment>
<keyword evidence="8" id="KW-0084">Basement membrane</keyword>
<evidence type="ECO:0000256" key="18">
    <source>
        <dbReference type="ARBA" id="ARBA00079179"/>
    </source>
</evidence>
<dbReference type="FunFam" id="2.10.25.10:FF:000130">
    <property type="entry name" value="Laminin subunit beta 1"/>
    <property type="match status" value="1"/>
</dbReference>
<reference evidence="30" key="1">
    <citation type="journal article" date="2022" name="bioRxiv">
        <title>Sequencing and chromosome-scale assembly of the giantPleurodeles waltlgenome.</title>
        <authorList>
            <person name="Brown T."/>
            <person name="Elewa A."/>
            <person name="Iarovenko S."/>
            <person name="Subramanian E."/>
            <person name="Araus A.J."/>
            <person name="Petzold A."/>
            <person name="Susuki M."/>
            <person name="Suzuki K.-i.T."/>
            <person name="Hayashi T."/>
            <person name="Toyoda A."/>
            <person name="Oliveira C."/>
            <person name="Osipova E."/>
            <person name="Leigh N.D."/>
            <person name="Simon A."/>
            <person name="Yun M.H."/>
        </authorList>
    </citation>
    <scope>NUCLEOTIDE SEQUENCE</scope>
    <source>
        <strain evidence="30">20211129_DDA</strain>
        <tissue evidence="30">Liver</tissue>
    </source>
</reference>
<dbReference type="InterPro" id="IPR056558">
    <property type="entry name" value="LAMB1-4_helical"/>
</dbReference>
<feature type="domain" description="Laminin EGF-like" evidence="27">
    <location>
        <begin position="385"/>
        <end position="447"/>
    </location>
</feature>
<dbReference type="EMBL" id="JANPWB010000013">
    <property type="protein sequence ID" value="KAJ1111110.1"/>
    <property type="molecule type" value="Genomic_DNA"/>
</dbReference>
<feature type="disulfide bond" evidence="24">
    <location>
        <begin position="543"/>
        <end position="557"/>
    </location>
</feature>
<feature type="disulfide bond" evidence="24">
    <location>
        <begin position="415"/>
        <end position="424"/>
    </location>
</feature>
<feature type="domain" description="Laminin EGF-like" evidence="27">
    <location>
        <begin position="1028"/>
        <end position="1079"/>
    </location>
</feature>
<feature type="disulfide bond" evidence="24">
    <location>
        <begin position="1185"/>
        <end position="1197"/>
    </location>
</feature>
<dbReference type="FunFam" id="2.10.25.10:FF:000065">
    <property type="entry name" value="Laminin subunit beta 1"/>
    <property type="match status" value="1"/>
</dbReference>
<evidence type="ECO:0000256" key="23">
    <source>
        <dbReference type="ARBA" id="ARBA00081237"/>
    </source>
</evidence>
<evidence type="ECO:0000256" key="8">
    <source>
        <dbReference type="ARBA" id="ARBA00022869"/>
    </source>
</evidence>
<feature type="domain" description="Laminin EGF-like" evidence="27">
    <location>
        <begin position="825"/>
        <end position="872"/>
    </location>
</feature>
<evidence type="ECO:0000256" key="19">
    <source>
        <dbReference type="ARBA" id="ARBA00079356"/>
    </source>
</evidence>
<dbReference type="FunFam" id="2.10.25.10:FF:000280">
    <property type="entry name" value="Laminin subunit beta 4"/>
    <property type="match status" value="1"/>
</dbReference>
<feature type="disulfide bond" evidence="24">
    <location>
        <begin position="1187"/>
        <end position="1204"/>
    </location>
</feature>
<comment type="subcellular location">
    <subcellularLocation>
        <location evidence="2">Secreted</location>
        <location evidence="2">Extracellular space</location>
        <location evidence="2">Extracellular matrix</location>
        <location evidence="2">Basement membrane</location>
    </subcellularLocation>
</comment>
<evidence type="ECO:0000256" key="3">
    <source>
        <dbReference type="ARBA" id="ARBA00022525"/>
    </source>
</evidence>
<dbReference type="Gene3D" id="2.10.25.10">
    <property type="entry name" value="Laminin"/>
    <property type="match status" value="11"/>
</dbReference>
<feature type="disulfide bond" evidence="24">
    <location>
        <begin position="938"/>
        <end position="947"/>
    </location>
</feature>
<keyword evidence="13 24" id="KW-0424">Laminin EGF-like domain</keyword>
<dbReference type="InterPro" id="IPR002049">
    <property type="entry name" value="LE_dom"/>
</dbReference>
<dbReference type="SUPFAM" id="SSF57196">
    <property type="entry name" value="EGF/Laminin"/>
    <property type="match status" value="12"/>
</dbReference>
<evidence type="ECO:0000256" key="26">
    <source>
        <dbReference type="SAM" id="MobiDB-lite"/>
    </source>
</evidence>
<evidence type="ECO:0000256" key="24">
    <source>
        <dbReference type="PROSITE-ProRule" id="PRU00460"/>
    </source>
</evidence>
<dbReference type="CDD" id="cd22299">
    <property type="entry name" value="cc_LAMB2_C"/>
    <property type="match status" value="1"/>
</dbReference>
<feature type="disulfide bond" evidence="24">
    <location>
        <begin position="998"/>
        <end position="1007"/>
    </location>
</feature>
<keyword evidence="5" id="KW-0597">Phosphoprotein</keyword>
<dbReference type="FunFam" id="2.10.25.10:FF:000084">
    <property type="entry name" value="Laminin subunit alpha 3"/>
    <property type="match status" value="1"/>
</dbReference>
<dbReference type="PROSITE" id="PS50027">
    <property type="entry name" value="EGF_LAM_2"/>
    <property type="match status" value="12"/>
</dbReference>
<evidence type="ECO:0000256" key="17">
    <source>
        <dbReference type="ARBA" id="ARBA00076137"/>
    </source>
</evidence>
<feature type="domain" description="Laminin EGF-like" evidence="27">
    <location>
        <begin position="508"/>
        <end position="559"/>
    </location>
</feature>
<name>A0AAV7NEC3_PLEWA</name>
<dbReference type="Pfam" id="PF00053">
    <property type="entry name" value="EGF_laminin"/>
    <property type="match status" value="11"/>
</dbReference>
<feature type="domain" description="Laminin N-terminal" evidence="29">
    <location>
        <begin position="81"/>
        <end position="320"/>
    </location>
</feature>
<dbReference type="PRINTS" id="PR00011">
    <property type="entry name" value="EGFLAMININ"/>
</dbReference>
<evidence type="ECO:0000256" key="25">
    <source>
        <dbReference type="SAM" id="Coils"/>
    </source>
</evidence>
<evidence type="ECO:0000259" key="29">
    <source>
        <dbReference type="PROSITE" id="PS51117"/>
    </source>
</evidence>
<feature type="domain" description="Laminin EGF-like" evidence="27">
    <location>
        <begin position="1080"/>
        <end position="1136"/>
    </location>
</feature>
<feature type="domain" description="Laminin EGF-like" evidence="27">
    <location>
        <begin position="969"/>
        <end position="1027"/>
    </location>
</feature>
<feature type="domain" description="Laminin EGF-like" evidence="27">
    <location>
        <begin position="873"/>
        <end position="918"/>
    </location>
</feature>
<feature type="domain" description="Laminin EGF-like" evidence="27">
    <location>
        <begin position="448"/>
        <end position="507"/>
    </location>
</feature>
<evidence type="ECO:0000259" key="28">
    <source>
        <dbReference type="PROSITE" id="PS51116"/>
    </source>
</evidence>
<dbReference type="Pfam" id="PF23219">
    <property type="entry name" value="LAMB1"/>
    <property type="match status" value="1"/>
</dbReference>
<dbReference type="PANTHER" id="PTHR10574:SF36">
    <property type="entry name" value="LAMININ SUBUNIT BETA-2"/>
    <property type="match status" value="1"/>
</dbReference>
<feature type="disulfide bond" evidence="24">
    <location>
        <begin position="1109"/>
        <end position="1118"/>
    </location>
</feature>
<dbReference type="Pfam" id="PF00055">
    <property type="entry name" value="Laminin_N"/>
    <property type="match status" value="1"/>
</dbReference>
<feature type="domain" description="Laminin EGF-like" evidence="27">
    <location>
        <begin position="919"/>
        <end position="968"/>
    </location>
</feature>
<keyword evidence="9" id="KW-0130">Cell adhesion</keyword>
<dbReference type="SMART" id="SM00181">
    <property type="entry name" value="EGF"/>
    <property type="match status" value="9"/>
</dbReference>
<evidence type="ECO:0000256" key="2">
    <source>
        <dbReference type="ARBA" id="ARBA00004302"/>
    </source>
</evidence>
<dbReference type="FunFam" id="2.10.25.10:FF:000101">
    <property type="entry name" value="Laminin subunit beta 1"/>
    <property type="match status" value="1"/>
</dbReference>
<dbReference type="Gene3D" id="2.60.120.260">
    <property type="entry name" value="Galactose-binding domain-like"/>
    <property type="match status" value="1"/>
</dbReference>
<dbReference type="FunFam" id="2.10.25.10:FF:000138">
    <property type="entry name" value="Laminin subunit beta 1"/>
    <property type="match status" value="1"/>
</dbReference>
<dbReference type="FunFam" id="2.10.25.10:FF:000135">
    <property type="entry name" value="Laminin subunit beta 4"/>
    <property type="match status" value="2"/>
</dbReference>
<dbReference type="PANTHER" id="PTHR10574">
    <property type="entry name" value="NETRIN/LAMININ-RELATED"/>
    <property type="match status" value="1"/>
</dbReference>
<dbReference type="Pfam" id="PF24973">
    <property type="entry name" value="EGF_LMN_ATRN"/>
    <property type="match status" value="2"/>
</dbReference>
<keyword evidence="6" id="KW-0732">Signal</keyword>
<dbReference type="InterPro" id="IPR056863">
    <property type="entry name" value="LMN_ATRN_NET-like_EGF"/>
</dbReference>
<protein>
    <recommendedName>
        <fullName evidence="15">Laminin subunit beta-2</fullName>
    </recommendedName>
    <alternativeName>
        <fullName evidence="18">Laminin-11 subunit beta</fullName>
    </alternativeName>
    <alternativeName>
        <fullName evidence="19">Laminin-14 subunit beta</fullName>
    </alternativeName>
    <alternativeName>
        <fullName evidence="23">Laminin-15 subunit beta</fullName>
    </alternativeName>
    <alternativeName>
        <fullName evidence="22">Laminin-3 subunit beta</fullName>
    </alternativeName>
    <alternativeName>
        <fullName evidence="21">Laminin-4 subunit beta</fullName>
    </alternativeName>
    <alternativeName>
        <fullName evidence="17">Laminin-7 subunit beta</fullName>
    </alternativeName>
    <alternativeName>
        <fullName evidence="20">Laminin-9 subunit beta</fullName>
    </alternativeName>
    <alternativeName>
        <fullName evidence="16">S-laminin subunit beta</fullName>
    </alternativeName>
</protein>
<dbReference type="FunFam" id="2.60.120.260:FF:000010">
    <property type="entry name" value="Laminin subunit beta 1"/>
    <property type="match status" value="1"/>
</dbReference>
<keyword evidence="11 24" id="KW-1015">Disulfide bond</keyword>
<dbReference type="FunFam" id="2.10.25.10:FF:000209">
    <property type="entry name" value="Laminin subunit alpha 5"/>
    <property type="match status" value="1"/>
</dbReference>
<evidence type="ECO:0000256" key="6">
    <source>
        <dbReference type="ARBA" id="ARBA00022729"/>
    </source>
</evidence>
<dbReference type="GO" id="GO:0009888">
    <property type="term" value="P:tissue development"/>
    <property type="evidence" value="ECO:0007669"/>
    <property type="project" value="TreeGrafter"/>
</dbReference>
<organism evidence="30 31">
    <name type="scientific">Pleurodeles waltl</name>
    <name type="common">Iberian ribbed newt</name>
    <dbReference type="NCBI Taxonomy" id="8319"/>
    <lineage>
        <taxon>Eukaryota</taxon>
        <taxon>Metazoa</taxon>
        <taxon>Chordata</taxon>
        <taxon>Craniata</taxon>
        <taxon>Vertebrata</taxon>
        <taxon>Euteleostomi</taxon>
        <taxon>Amphibia</taxon>
        <taxon>Batrachia</taxon>
        <taxon>Caudata</taxon>
        <taxon>Salamandroidea</taxon>
        <taxon>Salamandridae</taxon>
        <taxon>Pleurodelinae</taxon>
        <taxon>Pleurodeles</taxon>
    </lineage>
</organism>
<feature type="disulfide bond" evidence="24">
    <location>
        <begin position="1137"/>
        <end position="1149"/>
    </location>
</feature>
<feature type="domain" description="Laminin EGF-like" evidence="27">
    <location>
        <begin position="321"/>
        <end position="384"/>
    </location>
</feature>
<dbReference type="PROSITE" id="PS51116">
    <property type="entry name" value="LAMININ_IVB"/>
    <property type="match status" value="1"/>
</dbReference>
<dbReference type="FunFam" id="2.10.25.10:FF:000145">
    <property type="entry name" value="Laminin subunit beta 1"/>
    <property type="match status" value="1"/>
</dbReference>
<feature type="disulfide bond" evidence="24">
    <location>
        <begin position="478"/>
        <end position="487"/>
    </location>
</feature>
<evidence type="ECO:0000313" key="30">
    <source>
        <dbReference type="EMBL" id="KAJ1111110.1"/>
    </source>
</evidence>
<evidence type="ECO:0000256" key="13">
    <source>
        <dbReference type="ARBA" id="ARBA00023292"/>
    </source>
</evidence>
<evidence type="ECO:0000256" key="5">
    <source>
        <dbReference type="ARBA" id="ARBA00022553"/>
    </source>
</evidence>
<sequence>MNHALRKKQVFNHVMGETCVGSAHSRLFWRRELPEQGYRQAGPLSEKGERGPARVMALLLLLGALVVGTLSQDFQKLHGCAQGSCYPATGDLLVGRADKLKASSTCGLRRSRPYCIVSHLQEDKKCFVCDSRRPYDPLYNPISHRIENVITTFAPHRKKAWWQSENGVSEVSIQLDLEAEFHFTHLIMTFKTFRPAAMLVERSADFGHTWQVYRYFAQDCAGIFPGVSRSPMRKVDDVVCESRYSDIEPSTEGEVIYRVLDPAIHIRDPYSPDIQNLLKITNLRVNFTKLHTLGDNLLDSRVEIKEKYYYAVYELVVRGNCFCYGHASECAPIAGIRGDIEGMVHGRCVCKHNTNGLNCEKCDEFFNDLPWRPAEGRRTNACKKCNCNNHSRKCHFDMAVYLSTGNSSGGVCDECQHNTMGRNCELCKPFFYKDPSKDIRGTGACRACDCDPDGSLDGGLCDAQDNPVLGLIAGQCRCKDHVEGPRCDKCKAGFFGLSANNIQGCQRCQCDPRGTVADGTPCDRISGDCFCKRLVTGRSCNQCLPEHWALSHDIHGCRACDCDIGGAWDNQCATESGQCRCRSNMVGRQCNHVKSGHYHINLDHYTYEAESSRLRQGCTVVEREYPVGRHATWTGTGFARVPEGGVLEFQINNIPFSMEYDIVIRYESKFPEKWEEVKVSIIRPGPIPTSSPCGNTIPADDLMTTSLPPGARFLVLPQPVCLERGISYTIHLEFTRYSYREKMPNVNVLIDSIVLIPRYSSMEMFIAGDPGAISRKATFERNRCHDHGKTIAAPSDNDVVTASSSVCANLISSMSAILHDGALPCQCDPQGSVSSECNPNGGQCQCKLNVIGRRCDKCSPGTYGFGPAGCKPCQCSVEGSLHSFCDQSSGQCSCRPGAFGTRCDRCQPGHWGYPKCRVCQCNGHSEDCDQRTGACLNCRDHATGGRCERCISGYYGNPILGSGDHCRPCPCPEGPNSGRHFAVSCHQEGRSQQIICTCDKGYTGSRCDECAPGYYGNPFQAGGRCLPCQCNNNIDMTDPGACDRRSGQCLKCKFHTEGAHCEHCQLGFYGDASRRSCRKCVCNFLGTDRSQCASQDECVCDRPRGQCQCLPNVQGQSCDRCSPNFWNMASGKGCAPCSCDPNNSLSPTCNEFTGKCPCRPGFGGRTCADCQENYWGDPNTQCRACDCDHRGIEASQCHKASGHCTCRQGVSGVRCDQCARGFSGEFPSCQPCHQCFGDWDRIIQDLAAHTRQLIQRAKDIQQTGITGIYEENFRELEEKLATAQGIVNARNATVEAVTKLMKIIDDLRNKITETTEALTQLEGELTEVQDENFAANYELTALERDARALNTSAKELSHQLDVLKNSNFLGAYDSIRQSHAKSREAERQANASTLHVPSAVRDSASTREKANVVIGKKRDDFNKKNAANRRSLVDLTAKANLLDLKKINEKVCGAPGDAPCSESPCGGAGCRDDEGKRHCGGLNCNGAVATADNALDRARHAEDELRKAMGEVEDLFQKVAEVKVKADEAKVRAQAALDKANDTRARVERSNKDLRELIKQIKDFLNQEGADPDSIELVASQVLELSIPASPQQIKHLAEEIKERVNSISNVDAILAQTAEDVRKAEQLLHDARRARHRAENVKNTAESAKKALEDARRAQDAAEGAIQSATGDIRDTVKTLRSIQSQTASAENQLNDAMDRVGLLDRQIDALKVKRANNSLAATRAEEAASAARDKANEAKQLLDGPLGDKYKTVQDLVDQKAKRMQDAKKKAEGLRDQAKHLLRDAQGKLKRLQVLEGTYEENERILEEKARQLDGLEDKMKSILDAINQQIQIYNTCQ</sequence>
<dbReference type="GO" id="GO:0009887">
    <property type="term" value="P:animal organ morphogenesis"/>
    <property type="evidence" value="ECO:0007669"/>
    <property type="project" value="TreeGrafter"/>
</dbReference>
<comment type="function">
    <text evidence="1">Binding to cells via a high affinity receptor, laminin is thought to mediate the attachment, migration and organization of cells into tissues during embryonic development by interacting with other extracellular matrix components.</text>
</comment>
<dbReference type="InterPro" id="IPR013015">
    <property type="entry name" value="Laminin_IV_B"/>
</dbReference>
<feature type="disulfide bond" evidence="24">
    <location>
        <begin position="825"/>
        <end position="837"/>
    </location>
</feature>
<feature type="disulfide bond" evidence="24">
    <location>
        <begin position="1139"/>
        <end position="1156"/>
    </location>
</feature>
<feature type="disulfide bond" evidence="24">
    <location>
        <begin position="531"/>
        <end position="540"/>
    </location>
</feature>
<comment type="caution">
    <text evidence="24">Lacks conserved residue(s) required for the propagation of feature annotation.</text>
</comment>
<evidence type="ECO:0000256" key="9">
    <source>
        <dbReference type="ARBA" id="ARBA00022889"/>
    </source>
</evidence>
<dbReference type="SMART" id="SM00136">
    <property type="entry name" value="LamNT"/>
    <property type="match status" value="1"/>
</dbReference>
<evidence type="ECO:0000313" key="31">
    <source>
        <dbReference type="Proteomes" id="UP001066276"/>
    </source>
</evidence>
<evidence type="ECO:0000256" key="21">
    <source>
        <dbReference type="ARBA" id="ARBA00080199"/>
    </source>
</evidence>
<dbReference type="InterPro" id="IPR050440">
    <property type="entry name" value="Laminin/Netrin_ECM"/>
</dbReference>
<dbReference type="GO" id="GO:0007411">
    <property type="term" value="P:axon guidance"/>
    <property type="evidence" value="ECO:0007669"/>
    <property type="project" value="TreeGrafter"/>
</dbReference>
<feature type="disulfide bond" evidence="24">
    <location>
        <begin position="350"/>
        <end position="359"/>
    </location>
</feature>
<keyword evidence="12" id="KW-0325">Glycoprotein</keyword>
<dbReference type="InterPro" id="IPR008211">
    <property type="entry name" value="Laminin_N"/>
</dbReference>
<evidence type="ECO:0000256" key="22">
    <source>
        <dbReference type="ARBA" id="ARBA00080856"/>
    </source>
</evidence>
<keyword evidence="31" id="KW-1185">Reference proteome</keyword>
<feature type="disulfide bond" evidence="24">
    <location>
        <begin position="846"/>
        <end position="855"/>
    </location>
</feature>
<feature type="domain" description="Laminin IV type B" evidence="28">
    <location>
        <begin position="599"/>
        <end position="819"/>
    </location>
</feature>
<dbReference type="Pfam" id="PF21199">
    <property type="entry name" value="LAMININ_IV_B"/>
    <property type="match status" value="1"/>
</dbReference>
<dbReference type="GO" id="GO:0016477">
    <property type="term" value="P:cell migration"/>
    <property type="evidence" value="ECO:0007669"/>
    <property type="project" value="TreeGrafter"/>
</dbReference>
<feature type="disulfide bond" evidence="24">
    <location>
        <begin position="873"/>
        <end position="885"/>
    </location>
</feature>
<dbReference type="InterPro" id="IPR000742">
    <property type="entry name" value="EGF"/>
</dbReference>
<evidence type="ECO:0000256" key="7">
    <source>
        <dbReference type="ARBA" id="ARBA00022737"/>
    </source>
</evidence>
<evidence type="ECO:0000259" key="27">
    <source>
        <dbReference type="PROSITE" id="PS50027"/>
    </source>
</evidence>
<evidence type="ECO:0000256" key="15">
    <source>
        <dbReference type="ARBA" id="ARBA00071082"/>
    </source>
</evidence>
<feature type="coiled-coil region" evidence="25">
    <location>
        <begin position="1615"/>
        <end position="1828"/>
    </location>
</feature>
<evidence type="ECO:0000256" key="20">
    <source>
        <dbReference type="ARBA" id="ARBA00080055"/>
    </source>
</evidence>
<dbReference type="FunFam" id="2.10.25.10:FF:000333">
    <property type="entry name" value="netrin-4 isoform X2"/>
    <property type="match status" value="1"/>
</dbReference>
<keyword evidence="7" id="KW-0677">Repeat</keyword>
<feature type="disulfide bond" evidence="24">
    <location>
        <begin position="875"/>
        <end position="892"/>
    </location>
</feature>
<feature type="disulfide bond" evidence="24">
    <location>
        <begin position="1158"/>
        <end position="1167"/>
    </location>
</feature>
<keyword evidence="4" id="KW-0272">Extracellular matrix</keyword>
<evidence type="ECO:0000256" key="14">
    <source>
        <dbReference type="ARBA" id="ARBA00065009"/>
    </source>
</evidence>
<proteinExistence type="predicted"/>
<keyword evidence="3" id="KW-0964">Secreted</keyword>
<evidence type="ECO:0000256" key="11">
    <source>
        <dbReference type="ARBA" id="ARBA00023157"/>
    </source>
</evidence>
<dbReference type="Gene3D" id="2.170.300.10">
    <property type="entry name" value="Tie2 ligand-binding domain superfamily"/>
    <property type="match status" value="1"/>
</dbReference>
<feature type="disulfide bond" evidence="24">
    <location>
        <begin position="1206"/>
        <end position="1215"/>
    </location>
</feature>
<dbReference type="GO" id="GO:0005608">
    <property type="term" value="C:laminin-3 complex"/>
    <property type="evidence" value="ECO:0007669"/>
    <property type="project" value="UniProtKB-ARBA"/>
</dbReference>
<dbReference type="GO" id="GO:0034446">
    <property type="term" value="P:substrate adhesion-dependent cell spreading"/>
    <property type="evidence" value="ECO:0007669"/>
    <property type="project" value="TreeGrafter"/>
</dbReference>